<reference evidence="5 6" key="2">
    <citation type="journal article" date="2017" name="Int. J. Syst. Evol. Microbiol.">
        <title>Pseudomonas furukawaii sp. nov., a polychlorinated biphenyl-degrading bacterium isolated from biphenyl-contaminated soil in Japan.</title>
        <authorList>
            <person name="Kimura N."/>
            <person name="Watanabe T."/>
            <person name="Suenaga H."/>
            <person name="Fujihara H."/>
            <person name="Futagami T."/>
            <person name="Goto M."/>
            <person name="Hanada S."/>
            <person name="Hirose J."/>
        </authorList>
    </citation>
    <scope>NUCLEOTIDE SEQUENCE [LARGE SCALE GENOMIC DNA]</scope>
    <source>
        <strain evidence="6">DSM 10086 / NBRC 110670 / KF707</strain>
    </source>
</reference>
<evidence type="ECO:0000313" key="6">
    <source>
        <dbReference type="Proteomes" id="UP000218554"/>
    </source>
</evidence>
<keyword evidence="1" id="KW-0805">Transcription regulation</keyword>
<gene>
    <name evidence="5" type="ORF">KF707C_20980</name>
</gene>
<reference evidence="6" key="1">
    <citation type="submission" date="2015-05" db="EMBL/GenBank/DDBJ databases">
        <title>Draft genome sequencing of a biphenyl-degrading bacterium, Pseudomonas balearica KF707 (=NBRC110670).</title>
        <authorList>
            <person name="Kimura N."/>
            <person name="Hirose J."/>
            <person name="Watanabe T."/>
            <person name="Suenaga H."/>
            <person name="Fujihara H."/>
            <person name="Noguchi M."/>
            <person name="Hashimoto M."/>
            <person name="Shimodaira J."/>
            <person name="Tsuchikane K."/>
            <person name="Hosoyama A."/>
            <person name="Yamazoe A."/>
            <person name="Fujita N."/>
            <person name="Furukawa K."/>
        </authorList>
    </citation>
    <scope>NUCLEOTIDE SEQUENCE [LARGE SCALE GENOMIC DNA]</scope>
    <source>
        <strain evidence="6">DSM 10086 / NBRC 110670 / KF707</strain>
    </source>
</reference>
<dbReference type="PANTHER" id="PTHR44688:SF16">
    <property type="entry name" value="DNA-BINDING TRANSCRIPTIONAL ACTIVATOR DEVR_DOSR"/>
    <property type="match status" value="1"/>
</dbReference>
<dbReference type="EMBL" id="AP014862">
    <property type="protein sequence ID" value="BAU73786.1"/>
    <property type="molecule type" value="Genomic_DNA"/>
</dbReference>
<evidence type="ECO:0000256" key="3">
    <source>
        <dbReference type="ARBA" id="ARBA00023163"/>
    </source>
</evidence>
<keyword evidence="2" id="KW-0238">DNA-binding</keyword>
<evidence type="ECO:0000256" key="2">
    <source>
        <dbReference type="ARBA" id="ARBA00023125"/>
    </source>
</evidence>
<evidence type="ECO:0000259" key="4">
    <source>
        <dbReference type="PROSITE" id="PS50043"/>
    </source>
</evidence>
<sequence>MHGKLPQWTRDITHVLAQPPGTPQLQALTDWLGRLGLVDHFVLFVYEGRYLPLPLFDTVPPHLRPLFVEEYQAGAYRLDPFFLACEGGEVEGLHSLQRLAPAGFAGSEYVQGYYRRLGLGEELGFFTQLEGRGRAVLSLMRRRGRGDYSRRQRRLLRSAVPVVDEVVRSAWMRHLRQEPQVAYELDRRVCEAIERFGEGLLSPRERQVARLVLKGYASSAIAELLAITPGTVKVHRKNLYDKLGIGSQSELFGLFVRGLRRGAGSSGTR</sequence>
<dbReference type="KEGG" id="pfuw:KF707C_20980"/>
<dbReference type="GO" id="GO:0006355">
    <property type="term" value="P:regulation of DNA-templated transcription"/>
    <property type="evidence" value="ECO:0007669"/>
    <property type="project" value="InterPro"/>
</dbReference>
<dbReference type="GO" id="GO:0003677">
    <property type="term" value="F:DNA binding"/>
    <property type="evidence" value="ECO:0007669"/>
    <property type="project" value="UniProtKB-KW"/>
</dbReference>
<dbReference type="PANTHER" id="PTHR44688">
    <property type="entry name" value="DNA-BINDING TRANSCRIPTIONAL ACTIVATOR DEVR_DOSR"/>
    <property type="match status" value="1"/>
</dbReference>
<feature type="domain" description="HTH luxR-type" evidence="4">
    <location>
        <begin position="194"/>
        <end position="259"/>
    </location>
</feature>
<name>A0AAD1BY60_METFU</name>
<dbReference type="InterPro" id="IPR000792">
    <property type="entry name" value="Tscrpt_reg_LuxR_C"/>
</dbReference>
<dbReference type="InterPro" id="IPR016032">
    <property type="entry name" value="Sig_transdc_resp-reg_C-effctor"/>
</dbReference>
<dbReference type="SUPFAM" id="SSF46894">
    <property type="entry name" value="C-terminal effector domain of the bipartite response regulators"/>
    <property type="match status" value="1"/>
</dbReference>
<dbReference type="AlphaFoldDB" id="A0AAD1BY60"/>
<dbReference type="PRINTS" id="PR00038">
    <property type="entry name" value="HTHLUXR"/>
</dbReference>
<proteinExistence type="predicted"/>
<evidence type="ECO:0000256" key="1">
    <source>
        <dbReference type="ARBA" id="ARBA00023015"/>
    </source>
</evidence>
<dbReference type="Proteomes" id="UP000218554">
    <property type="component" value="Chromosome"/>
</dbReference>
<dbReference type="InterPro" id="IPR036388">
    <property type="entry name" value="WH-like_DNA-bd_sf"/>
</dbReference>
<dbReference type="SMART" id="SM00421">
    <property type="entry name" value="HTH_LUXR"/>
    <property type="match status" value="1"/>
</dbReference>
<dbReference type="Pfam" id="PF00196">
    <property type="entry name" value="GerE"/>
    <property type="match status" value="1"/>
</dbReference>
<keyword evidence="3" id="KW-0804">Transcription</keyword>
<keyword evidence="6" id="KW-1185">Reference proteome</keyword>
<dbReference type="CDD" id="cd06170">
    <property type="entry name" value="LuxR_C_like"/>
    <property type="match status" value="1"/>
</dbReference>
<dbReference type="PROSITE" id="PS00622">
    <property type="entry name" value="HTH_LUXR_1"/>
    <property type="match status" value="1"/>
</dbReference>
<evidence type="ECO:0000313" key="5">
    <source>
        <dbReference type="EMBL" id="BAU73786.1"/>
    </source>
</evidence>
<dbReference type="PROSITE" id="PS50043">
    <property type="entry name" value="HTH_LUXR_2"/>
    <property type="match status" value="1"/>
</dbReference>
<accession>A0AAD1BY60</accession>
<dbReference type="Gene3D" id="1.10.10.10">
    <property type="entry name" value="Winged helix-like DNA-binding domain superfamily/Winged helix DNA-binding domain"/>
    <property type="match status" value="1"/>
</dbReference>
<protein>
    <submittedName>
        <fullName evidence="5">Transcriptional regulator</fullName>
    </submittedName>
</protein>
<dbReference type="RefSeq" id="WP_004422633.1">
    <property type="nucleotide sequence ID" value="NZ_AJMR01000228.1"/>
</dbReference>
<organism evidence="5 6">
    <name type="scientific">Metapseudomonas furukawaii</name>
    <name type="common">Pseudomonas furukawaii</name>
    <dbReference type="NCBI Taxonomy" id="1149133"/>
    <lineage>
        <taxon>Bacteria</taxon>
        <taxon>Pseudomonadati</taxon>
        <taxon>Pseudomonadota</taxon>
        <taxon>Gammaproteobacteria</taxon>
        <taxon>Pseudomonadales</taxon>
        <taxon>Pseudomonadaceae</taxon>
        <taxon>Metapseudomonas</taxon>
    </lineage>
</organism>